<feature type="binding site" evidence="8">
    <location>
        <position position="705"/>
    </location>
    <ligand>
        <name>Ca(2+)</name>
        <dbReference type="ChEBI" id="CHEBI:29108"/>
    </ligand>
</feature>
<dbReference type="PANTHER" id="PTHR14218">
    <property type="entry name" value="PROTEASE S8 TRIPEPTIDYL PEPTIDASE I CLN2"/>
    <property type="match status" value="1"/>
</dbReference>
<comment type="caution">
    <text evidence="8">Lacks conserved residue(s) required for the propagation of feature annotation.</text>
</comment>
<evidence type="ECO:0000259" key="10">
    <source>
        <dbReference type="PROSITE" id="PS51695"/>
    </source>
</evidence>
<feature type="region of interest" description="Disordered" evidence="9">
    <location>
        <begin position="1"/>
        <end position="41"/>
    </location>
</feature>
<keyword evidence="6 8" id="KW-0106">Calcium</keyword>
<evidence type="ECO:0000313" key="12">
    <source>
        <dbReference type="Proteomes" id="UP001201163"/>
    </source>
</evidence>
<evidence type="ECO:0000256" key="4">
    <source>
        <dbReference type="ARBA" id="ARBA00022801"/>
    </source>
</evidence>
<gene>
    <name evidence="11" type="ORF">EDB92DRAFT_1948817</name>
</gene>
<dbReference type="CDD" id="cd11377">
    <property type="entry name" value="Pro-peptidase_S53"/>
    <property type="match status" value="1"/>
</dbReference>
<keyword evidence="7" id="KW-0865">Zymogen</keyword>
<dbReference type="GO" id="GO:0004252">
    <property type="term" value="F:serine-type endopeptidase activity"/>
    <property type="evidence" value="ECO:0007669"/>
    <property type="project" value="InterPro"/>
</dbReference>
<evidence type="ECO:0000256" key="2">
    <source>
        <dbReference type="ARBA" id="ARBA00022670"/>
    </source>
</evidence>
<dbReference type="InterPro" id="IPR015366">
    <property type="entry name" value="S53_propep"/>
</dbReference>
<feature type="binding site" evidence="8">
    <location>
        <position position="703"/>
    </location>
    <ligand>
        <name>Ca(2+)</name>
        <dbReference type="ChEBI" id="CHEBI:29108"/>
    </ligand>
</feature>
<feature type="domain" description="Peptidase S53" evidence="10">
    <location>
        <begin position="361"/>
        <end position="724"/>
    </location>
</feature>
<dbReference type="PANTHER" id="PTHR14218:SF15">
    <property type="entry name" value="TRIPEPTIDYL-PEPTIDASE 1"/>
    <property type="match status" value="1"/>
</dbReference>
<evidence type="ECO:0000256" key="5">
    <source>
        <dbReference type="ARBA" id="ARBA00022825"/>
    </source>
</evidence>
<reference evidence="11" key="1">
    <citation type="submission" date="2022-01" db="EMBL/GenBank/DDBJ databases">
        <title>Comparative genomics reveals a dynamic genome evolution in the ectomycorrhizal milk-cap (Lactarius) mushrooms.</title>
        <authorList>
            <consortium name="DOE Joint Genome Institute"/>
            <person name="Lebreton A."/>
            <person name="Tang N."/>
            <person name="Kuo A."/>
            <person name="LaButti K."/>
            <person name="Drula E."/>
            <person name="Barry K."/>
            <person name="Clum A."/>
            <person name="Lipzen A."/>
            <person name="Mousain D."/>
            <person name="Ng V."/>
            <person name="Wang R."/>
            <person name="Wang X."/>
            <person name="Dai Y."/>
            <person name="Henrissat B."/>
            <person name="Grigoriev I.V."/>
            <person name="Guerin-Laguette A."/>
            <person name="Yu F."/>
            <person name="Martin F.M."/>
        </authorList>
    </citation>
    <scope>NUCLEOTIDE SEQUENCE</scope>
    <source>
        <strain evidence="11">QP</strain>
    </source>
</reference>
<evidence type="ECO:0000313" key="11">
    <source>
        <dbReference type="EMBL" id="KAH8987041.1"/>
    </source>
</evidence>
<dbReference type="GO" id="GO:0005576">
    <property type="term" value="C:extracellular region"/>
    <property type="evidence" value="ECO:0007669"/>
    <property type="project" value="UniProtKB-SubCell"/>
</dbReference>
<dbReference type="Gene3D" id="3.40.50.200">
    <property type="entry name" value="Peptidase S8/S53 domain"/>
    <property type="match status" value="1"/>
</dbReference>
<dbReference type="EMBL" id="JAKELL010000050">
    <property type="protein sequence ID" value="KAH8987041.1"/>
    <property type="molecule type" value="Genomic_DNA"/>
</dbReference>
<dbReference type="PROSITE" id="PS00138">
    <property type="entry name" value="SUBTILASE_SER"/>
    <property type="match status" value="1"/>
</dbReference>
<keyword evidence="4" id="KW-0378">Hydrolase</keyword>
<comment type="subcellular location">
    <subcellularLocation>
        <location evidence="1">Secreted</location>
        <location evidence="1">Extracellular space</location>
    </subcellularLocation>
</comment>
<dbReference type="InterPro" id="IPR036852">
    <property type="entry name" value="Peptidase_S8/S53_dom_sf"/>
</dbReference>
<evidence type="ECO:0000256" key="1">
    <source>
        <dbReference type="ARBA" id="ARBA00004239"/>
    </source>
</evidence>
<keyword evidence="3 8" id="KW-0479">Metal-binding</keyword>
<dbReference type="SMART" id="SM00944">
    <property type="entry name" value="Pro-kuma_activ"/>
    <property type="match status" value="1"/>
</dbReference>
<comment type="cofactor">
    <cofactor evidence="8">
        <name>Ca(2+)</name>
        <dbReference type="ChEBI" id="CHEBI:29108"/>
    </cofactor>
    <text evidence="8">Binds 1 Ca(2+) ion per subunit.</text>
</comment>
<dbReference type="AlphaFoldDB" id="A0AAD4LEX3"/>
<feature type="binding site" evidence="8">
    <location>
        <position position="685"/>
    </location>
    <ligand>
        <name>Ca(2+)</name>
        <dbReference type="ChEBI" id="CHEBI:29108"/>
    </ligand>
</feature>
<feature type="binding site" evidence="8">
    <location>
        <position position="684"/>
    </location>
    <ligand>
        <name>Ca(2+)</name>
        <dbReference type="ChEBI" id="CHEBI:29108"/>
    </ligand>
</feature>
<dbReference type="GO" id="GO:0008240">
    <property type="term" value="F:tripeptidyl-peptidase activity"/>
    <property type="evidence" value="ECO:0007669"/>
    <property type="project" value="TreeGrafter"/>
</dbReference>
<dbReference type="Pfam" id="PF09286">
    <property type="entry name" value="Pro-kuma_activ"/>
    <property type="match status" value="1"/>
</dbReference>
<comment type="caution">
    <text evidence="11">The sequence shown here is derived from an EMBL/GenBank/DDBJ whole genome shotgun (WGS) entry which is preliminary data.</text>
</comment>
<sequence>MSASAPSKSEAEVPSRVGLARKGRARSGVGTPSPITMPDRPDGLQVLIHIRGDRMSIPIVCGTAMATSPRPLGRNNGASMMLRACSCPDANICLGHPPHSNSGSFSFSPDTYHRYDVKSPPPGHAGHGVGRRYRRGYALDPLSVLSVFTFGPLNGLATPFASHWDDLRPKHTWNSVSENWNNLGHLPADTSIDLHIALKAKNENALIDALIEVSSPGHPKHGEHLSREEVAELVAPPSDVLELANAWLDHYGVHPSTISTKHGGSWLTLTGVPVSRANKLLSASYQLYQHIGTNDTVLRTLSYGLPAALVEHVQCVAPTTHFGFPRTPWQEPLMRRSGENTEQTKVPGGDPGTVLSSRDQYATPSFLRTFYKTSTYVPLAPGWNMLGVAGYLGDWPSLDDLRLFMNQYRFDATDATYRVVQIEGGGYNPNNPATEANLNMQYTSAIAYPTTHIFYSTGESATKGDLFINWLDYVLGQLSVPLTVSTPYGMPEYNVPPDYATHVCTLFARLSARGASVLFSSGNDGVGHGNCLVKDSSGNSRVQFLPTFPSTCPWVTSVGGTTGYNPEIAASLSGGGFSALFPRPSYQNNVVPTFLLNLGGQYNGFFKCFRYFLGDGVPDIAVQAMHFPLVFKKMLWELNGTSCSTPTAAGIISLLNDYRISNGRSPLGFLNIWLYSVFLPGLSDIASGSNPGCNTDGFSAILGWDPITGLGSLDFERLVAILSR</sequence>
<name>A0AAD4LEX3_9AGAM</name>
<dbReference type="CDD" id="cd04056">
    <property type="entry name" value="Peptidases_S53"/>
    <property type="match status" value="1"/>
</dbReference>
<evidence type="ECO:0000256" key="6">
    <source>
        <dbReference type="ARBA" id="ARBA00022837"/>
    </source>
</evidence>
<dbReference type="InterPro" id="IPR050819">
    <property type="entry name" value="Tripeptidyl-peptidase_I"/>
</dbReference>
<feature type="region of interest" description="Disordered" evidence="9">
    <location>
        <begin position="336"/>
        <end position="355"/>
    </location>
</feature>
<proteinExistence type="predicted"/>
<dbReference type="SUPFAM" id="SSF54897">
    <property type="entry name" value="Protease propeptides/inhibitors"/>
    <property type="match status" value="1"/>
</dbReference>
<accession>A0AAD4LEX3</accession>
<keyword evidence="2" id="KW-0645">Protease</keyword>
<dbReference type="GO" id="GO:0046872">
    <property type="term" value="F:metal ion binding"/>
    <property type="evidence" value="ECO:0007669"/>
    <property type="project" value="UniProtKB-UniRule"/>
</dbReference>
<evidence type="ECO:0000256" key="8">
    <source>
        <dbReference type="PROSITE-ProRule" id="PRU01032"/>
    </source>
</evidence>
<evidence type="ECO:0000256" key="7">
    <source>
        <dbReference type="ARBA" id="ARBA00023145"/>
    </source>
</evidence>
<dbReference type="InterPro" id="IPR030400">
    <property type="entry name" value="Sedolisin_dom"/>
</dbReference>
<organism evidence="11 12">
    <name type="scientific">Lactarius akahatsu</name>
    <dbReference type="NCBI Taxonomy" id="416441"/>
    <lineage>
        <taxon>Eukaryota</taxon>
        <taxon>Fungi</taxon>
        <taxon>Dikarya</taxon>
        <taxon>Basidiomycota</taxon>
        <taxon>Agaricomycotina</taxon>
        <taxon>Agaricomycetes</taxon>
        <taxon>Russulales</taxon>
        <taxon>Russulaceae</taxon>
        <taxon>Lactarius</taxon>
    </lineage>
</organism>
<dbReference type="GO" id="GO:0006508">
    <property type="term" value="P:proteolysis"/>
    <property type="evidence" value="ECO:0007669"/>
    <property type="project" value="UniProtKB-KW"/>
</dbReference>
<dbReference type="Proteomes" id="UP001201163">
    <property type="component" value="Unassembled WGS sequence"/>
</dbReference>
<dbReference type="InterPro" id="IPR023828">
    <property type="entry name" value="Peptidase_S8_Ser-AS"/>
</dbReference>
<dbReference type="PROSITE" id="PS51695">
    <property type="entry name" value="SEDOLISIN"/>
    <property type="match status" value="1"/>
</dbReference>
<keyword evidence="5" id="KW-0720">Serine protease</keyword>
<evidence type="ECO:0000256" key="3">
    <source>
        <dbReference type="ARBA" id="ARBA00022723"/>
    </source>
</evidence>
<dbReference type="SUPFAM" id="SSF52743">
    <property type="entry name" value="Subtilisin-like"/>
    <property type="match status" value="1"/>
</dbReference>
<keyword evidence="12" id="KW-1185">Reference proteome</keyword>
<evidence type="ECO:0000256" key="9">
    <source>
        <dbReference type="SAM" id="MobiDB-lite"/>
    </source>
</evidence>
<protein>
    <submittedName>
        <fullName evidence="11">Subtilisin-like protein</fullName>
    </submittedName>
</protein>